<evidence type="ECO:0000256" key="5">
    <source>
        <dbReference type="PROSITE-ProRule" id="PRU00169"/>
    </source>
</evidence>
<evidence type="ECO:0000256" key="3">
    <source>
        <dbReference type="ARBA" id="ARBA00023125"/>
    </source>
</evidence>
<organism evidence="8 9">
    <name type="scientific">Sporosarcina luteola</name>
    <dbReference type="NCBI Taxonomy" id="582850"/>
    <lineage>
        <taxon>Bacteria</taxon>
        <taxon>Bacillati</taxon>
        <taxon>Bacillota</taxon>
        <taxon>Bacilli</taxon>
        <taxon>Bacillales</taxon>
        <taxon>Caryophanaceae</taxon>
        <taxon>Sporosarcina</taxon>
    </lineage>
</organism>
<keyword evidence="3 8" id="KW-0238">DNA-binding</keyword>
<dbReference type="SUPFAM" id="SSF46894">
    <property type="entry name" value="C-terminal effector domain of the bipartite response regulators"/>
    <property type="match status" value="1"/>
</dbReference>
<name>A0A511Z4L6_9BACL</name>
<dbReference type="GO" id="GO:0003677">
    <property type="term" value="F:DNA binding"/>
    <property type="evidence" value="ECO:0007669"/>
    <property type="project" value="UniProtKB-KW"/>
</dbReference>
<dbReference type="Proteomes" id="UP000321901">
    <property type="component" value="Unassembled WGS sequence"/>
</dbReference>
<dbReference type="PRINTS" id="PR00038">
    <property type="entry name" value="HTHLUXR"/>
</dbReference>
<dbReference type="Gene3D" id="3.40.50.2300">
    <property type="match status" value="1"/>
</dbReference>
<accession>A0A511Z4L6</accession>
<sequence length="217" mass="24560">MKIVIVDDQTLIRKGLISILSSLDTMEVIGEAMNRQEALLLIQNAKPDLVIVDFQLGDECGLEVINEARQLGCTCKFAILTYSKDPLSFERSKAMDVDGYISLEAHPEELIYALQVIQRGRRYYDPDIIDLLMRSQKKTLVENSHVEQLTSKEREVLQKLGMGFSNRQIAENLFISENTVKKHVGQVLSKLHLSDRTQAALFANETGLVQFKHDVLV</sequence>
<dbReference type="CDD" id="cd17535">
    <property type="entry name" value="REC_NarL-like"/>
    <property type="match status" value="1"/>
</dbReference>
<evidence type="ECO:0000256" key="2">
    <source>
        <dbReference type="ARBA" id="ARBA00023015"/>
    </source>
</evidence>
<evidence type="ECO:0000256" key="4">
    <source>
        <dbReference type="ARBA" id="ARBA00023163"/>
    </source>
</evidence>
<reference evidence="8 9" key="1">
    <citation type="submission" date="2019-07" db="EMBL/GenBank/DDBJ databases">
        <title>Whole genome shotgun sequence of Sporosarcina luteola NBRC 105378.</title>
        <authorList>
            <person name="Hosoyama A."/>
            <person name="Uohara A."/>
            <person name="Ohji S."/>
            <person name="Ichikawa N."/>
        </authorList>
    </citation>
    <scope>NUCLEOTIDE SEQUENCE [LARGE SCALE GENOMIC DNA]</scope>
    <source>
        <strain evidence="8 9">NBRC 105378</strain>
    </source>
</reference>
<evidence type="ECO:0000313" key="8">
    <source>
        <dbReference type="EMBL" id="GEN82377.1"/>
    </source>
</evidence>
<dbReference type="GO" id="GO:0000160">
    <property type="term" value="P:phosphorelay signal transduction system"/>
    <property type="evidence" value="ECO:0007669"/>
    <property type="project" value="InterPro"/>
</dbReference>
<dbReference type="PANTHER" id="PTHR45566">
    <property type="entry name" value="HTH-TYPE TRANSCRIPTIONAL REGULATOR YHJB-RELATED"/>
    <property type="match status" value="1"/>
</dbReference>
<feature type="domain" description="HTH luxR-type" evidence="6">
    <location>
        <begin position="142"/>
        <end position="207"/>
    </location>
</feature>
<dbReference type="Pfam" id="PF00196">
    <property type="entry name" value="GerE"/>
    <property type="match status" value="1"/>
</dbReference>
<keyword evidence="1 5" id="KW-0597">Phosphoprotein</keyword>
<dbReference type="Pfam" id="PF00072">
    <property type="entry name" value="Response_reg"/>
    <property type="match status" value="1"/>
</dbReference>
<dbReference type="PROSITE" id="PS50043">
    <property type="entry name" value="HTH_LUXR_2"/>
    <property type="match status" value="1"/>
</dbReference>
<dbReference type="CDD" id="cd06170">
    <property type="entry name" value="LuxR_C_like"/>
    <property type="match status" value="1"/>
</dbReference>
<proteinExistence type="predicted"/>
<dbReference type="SUPFAM" id="SSF52172">
    <property type="entry name" value="CheY-like"/>
    <property type="match status" value="1"/>
</dbReference>
<dbReference type="SMART" id="SM00421">
    <property type="entry name" value="HTH_LUXR"/>
    <property type="match status" value="1"/>
</dbReference>
<evidence type="ECO:0000256" key="1">
    <source>
        <dbReference type="ARBA" id="ARBA00022553"/>
    </source>
</evidence>
<dbReference type="InterPro" id="IPR058245">
    <property type="entry name" value="NreC/VraR/RcsB-like_REC"/>
</dbReference>
<evidence type="ECO:0000259" key="6">
    <source>
        <dbReference type="PROSITE" id="PS50043"/>
    </source>
</evidence>
<dbReference type="InterPro" id="IPR051015">
    <property type="entry name" value="EvgA-like"/>
</dbReference>
<dbReference type="SMART" id="SM00448">
    <property type="entry name" value="REC"/>
    <property type="match status" value="1"/>
</dbReference>
<dbReference type="OrthoDB" id="9795108at2"/>
<dbReference type="PANTHER" id="PTHR45566:SF2">
    <property type="entry name" value="NARL SUBFAMILY"/>
    <property type="match status" value="1"/>
</dbReference>
<dbReference type="PROSITE" id="PS50110">
    <property type="entry name" value="RESPONSE_REGULATORY"/>
    <property type="match status" value="1"/>
</dbReference>
<dbReference type="InterPro" id="IPR011006">
    <property type="entry name" value="CheY-like_superfamily"/>
</dbReference>
<evidence type="ECO:0000313" key="9">
    <source>
        <dbReference type="Proteomes" id="UP000321901"/>
    </source>
</evidence>
<dbReference type="AlphaFoldDB" id="A0A511Z4L6"/>
<dbReference type="GO" id="GO:0006355">
    <property type="term" value="P:regulation of DNA-templated transcription"/>
    <property type="evidence" value="ECO:0007669"/>
    <property type="project" value="InterPro"/>
</dbReference>
<keyword evidence="2" id="KW-0805">Transcription regulation</keyword>
<dbReference type="InterPro" id="IPR001789">
    <property type="entry name" value="Sig_transdc_resp-reg_receiver"/>
</dbReference>
<dbReference type="RefSeq" id="WP_147055371.1">
    <property type="nucleotide sequence ID" value="NZ_BJYL01000008.1"/>
</dbReference>
<comment type="caution">
    <text evidence="8">The sequence shown here is derived from an EMBL/GenBank/DDBJ whole genome shotgun (WGS) entry which is preliminary data.</text>
</comment>
<feature type="domain" description="Response regulatory" evidence="7">
    <location>
        <begin position="2"/>
        <end position="118"/>
    </location>
</feature>
<dbReference type="EMBL" id="BJYL01000008">
    <property type="protein sequence ID" value="GEN82377.1"/>
    <property type="molecule type" value="Genomic_DNA"/>
</dbReference>
<evidence type="ECO:0000259" key="7">
    <source>
        <dbReference type="PROSITE" id="PS50110"/>
    </source>
</evidence>
<feature type="modified residue" description="4-aspartylphosphate" evidence="5">
    <location>
        <position position="53"/>
    </location>
</feature>
<protein>
    <submittedName>
        <fullName evidence="8">DNA-binding response regulator</fullName>
    </submittedName>
</protein>
<dbReference type="InterPro" id="IPR000792">
    <property type="entry name" value="Tscrpt_reg_LuxR_C"/>
</dbReference>
<keyword evidence="4" id="KW-0804">Transcription</keyword>
<keyword evidence="9" id="KW-1185">Reference proteome</keyword>
<gene>
    <name evidence="8" type="ORF">SLU01_06890</name>
</gene>
<dbReference type="InterPro" id="IPR016032">
    <property type="entry name" value="Sig_transdc_resp-reg_C-effctor"/>
</dbReference>